<dbReference type="Proteomes" id="UP000177622">
    <property type="component" value="Unassembled WGS sequence"/>
</dbReference>
<gene>
    <name evidence="2" type="ORF">PENARI_c021G04569</name>
</gene>
<evidence type="ECO:0008006" key="4">
    <source>
        <dbReference type="Google" id="ProtNLM"/>
    </source>
</evidence>
<evidence type="ECO:0000313" key="3">
    <source>
        <dbReference type="Proteomes" id="UP000177622"/>
    </source>
</evidence>
<sequence>MSTEQTAMQESGGGLKSPQANPQGQLAAPEPSTTQTSDVQESAGSPATTQGSASVVAAQASAPSPPEQSTSTSGSVQGDIDMTDAGGPDNISISDRQRLIQDIISVPRDATAIMRACAQNIPDNCDINYKQLKVILHPDRFVSPADKPIADEAFKRVSWAEGEIEKRFPSELDRNHHFFQGGGSDSEQHVEGELSSYHKQAHEEATPFIQSLYFGFQKDPRVNLYQGPIPAAIRTPAEKLEIINKKIREGNSQLEKESELGIIRYQELLGYWRPIFLSPELAPSQMKAIKAYCDKFHYPSEWATPPPKNSTNSPEAPNSANSSQAPNSQPHSHHAPISHPDSNKAGSQLQHVSAGSRTRTIALLPRRVVRSLKPGFTSTGDRIRMIQHLGLMGARFVVEDANGRIRLMSSAATGGQLAIDGAKSAGVPDTLRGDKEVNNLRIQIRATFGGTYGLNWVAVGEVNSMCDKSPYMVVGFFHEGPGGNPPLQEVGLSRSALKKILSPKEADRLISEALTYDPDIALQDAISDLSGLSLKSGGHSSQLPDFGLPAPRDTGYLPHVPNMAPQLGVGSNMSQPASFSYPVQQHQFGYSQQPNMP</sequence>
<accession>A0A1F5L8H1</accession>
<name>A0A1F5L8H1_PENAI</name>
<protein>
    <recommendedName>
        <fullName evidence="4">J domain-containing protein</fullName>
    </recommendedName>
</protein>
<feature type="region of interest" description="Disordered" evidence="1">
    <location>
        <begin position="1"/>
        <end position="92"/>
    </location>
</feature>
<reference evidence="2 3" key="1">
    <citation type="journal article" date="2016" name="Sci. Rep.">
        <title>Penicillium arizonense, a new, genome sequenced fungal species, reveals a high chemical diversity in secreted metabolites.</title>
        <authorList>
            <person name="Grijseels S."/>
            <person name="Nielsen J.C."/>
            <person name="Randelovic M."/>
            <person name="Nielsen J."/>
            <person name="Nielsen K.F."/>
            <person name="Workman M."/>
            <person name="Frisvad J.C."/>
        </authorList>
    </citation>
    <scope>NUCLEOTIDE SEQUENCE [LARGE SCALE GENOMIC DNA]</scope>
    <source>
        <strain evidence="2 3">CBS 141311</strain>
    </source>
</reference>
<dbReference type="OrthoDB" id="4366216at2759"/>
<dbReference type="EMBL" id="LXJU01000021">
    <property type="protein sequence ID" value="OGE49514.1"/>
    <property type="molecule type" value="Genomic_DNA"/>
</dbReference>
<dbReference type="RefSeq" id="XP_022484965.1">
    <property type="nucleotide sequence ID" value="XM_022635189.1"/>
</dbReference>
<dbReference type="GeneID" id="34579923"/>
<feature type="compositionally biased region" description="Low complexity" evidence="1">
    <location>
        <begin position="49"/>
        <end position="75"/>
    </location>
</feature>
<evidence type="ECO:0000256" key="1">
    <source>
        <dbReference type="SAM" id="MobiDB-lite"/>
    </source>
</evidence>
<feature type="compositionally biased region" description="Low complexity" evidence="1">
    <location>
        <begin position="309"/>
        <end position="330"/>
    </location>
</feature>
<proteinExistence type="predicted"/>
<evidence type="ECO:0000313" key="2">
    <source>
        <dbReference type="EMBL" id="OGE49514.1"/>
    </source>
</evidence>
<organism evidence="2 3">
    <name type="scientific">Penicillium arizonense</name>
    <dbReference type="NCBI Taxonomy" id="1835702"/>
    <lineage>
        <taxon>Eukaryota</taxon>
        <taxon>Fungi</taxon>
        <taxon>Dikarya</taxon>
        <taxon>Ascomycota</taxon>
        <taxon>Pezizomycotina</taxon>
        <taxon>Eurotiomycetes</taxon>
        <taxon>Eurotiomycetidae</taxon>
        <taxon>Eurotiales</taxon>
        <taxon>Aspergillaceae</taxon>
        <taxon>Penicillium</taxon>
    </lineage>
</organism>
<feature type="region of interest" description="Disordered" evidence="1">
    <location>
        <begin position="303"/>
        <end position="356"/>
    </location>
</feature>
<comment type="caution">
    <text evidence="2">The sequence shown here is derived from an EMBL/GenBank/DDBJ whole genome shotgun (WGS) entry which is preliminary data.</text>
</comment>
<keyword evidence="3" id="KW-1185">Reference proteome</keyword>
<dbReference type="AlphaFoldDB" id="A0A1F5L8H1"/>
<feature type="compositionally biased region" description="Polar residues" evidence="1">
    <location>
        <begin position="344"/>
        <end position="356"/>
    </location>
</feature>
<dbReference type="STRING" id="1835702.A0A1F5L8H1"/>
<feature type="compositionally biased region" description="Polar residues" evidence="1">
    <location>
        <begin position="31"/>
        <end position="48"/>
    </location>
</feature>